<accession>A0A5P1EL87</accession>
<gene>
    <name evidence="2" type="ORF">A4U43_C07F38240</name>
</gene>
<protein>
    <submittedName>
        <fullName evidence="2">Uncharacterized protein</fullName>
    </submittedName>
</protein>
<dbReference type="Proteomes" id="UP000243459">
    <property type="component" value="Chromosome 7"/>
</dbReference>
<feature type="compositionally biased region" description="Acidic residues" evidence="1">
    <location>
        <begin position="178"/>
        <end position="189"/>
    </location>
</feature>
<sequence length="204" mass="21863">MSPSLAINPMESSIDGALHHVLAVHEAYTILDVCQYAGLRKLGFVEGRPHASCRNASFCKKKEAVWSFTFESREIFEMESRARGPVANLLRPSHSSMSNAFFFLPLSTPTVPTLPTLPSPSLDVDASPSKPCRSSTPTSPIIPQSKDTTPSLSQTLTPTPVNPPVEDSIPLPIRALDTDADADCPDDEETGKALAALPPPSGLQ</sequence>
<name>A0A5P1EL87_ASPOF</name>
<evidence type="ECO:0000256" key="1">
    <source>
        <dbReference type="SAM" id="MobiDB-lite"/>
    </source>
</evidence>
<organism evidence="2 3">
    <name type="scientific">Asparagus officinalis</name>
    <name type="common">Garden asparagus</name>
    <dbReference type="NCBI Taxonomy" id="4686"/>
    <lineage>
        <taxon>Eukaryota</taxon>
        <taxon>Viridiplantae</taxon>
        <taxon>Streptophyta</taxon>
        <taxon>Embryophyta</taxon>
        <taxon>Tracheophyta</taxon>
        <taxon>Spermatophyta</taxon>
        <taxon>Magnoliopsida</taxon>
        <taxon>Liliopsida</taxon>
        <taxon>Asparagales</taxon>
        <taxon>Asparagaceae</taxon>
        <taxon>Asparagoideae</taxon>
        <taxon>Asparagus</taxon>
    </lineage>
</organism>
<dbReference type="Gramene" id="ONK65549">
    <property type="protein sequence ID" value="ONK65549"/>
    <property type="gene ID" value="A4U43_C07F38240"/>
</dbReference>
<proteinExistence type="predicted"/>
<evidence type="ECO:0000313" key="2">
    <source>
        <dbReference type="EMBL" id="ONK65549.1"/>
    </source>
</evidence>
<keyword evidence="3" id="KW-1185">Reference proteome</keyword>
<feature type="region of interest" description="Disordered" evidence="1">
    <location>
        <begin position="117"/>
        <end position="204"/>
    </location>
</feature>
<dbReference type="EMBL" id="CM007387">
    <property type="protein sequence ID" value="ONK65549.1"/>
    <property type="molecule type" value="Genomic_DNA"/>
</dbReference>
<evidence type="ECO:0000313" key="3">
    <source>
        <dbReference type="Proteomes" id="UP000243459"/>
    </source>
</evidence>
<feature type="compositionally biased region" description="Low complexity" evidence="1">
    <location>
        <begin position="134"/>
        <end position="159"/>
    </location>
</feature>
<reference evidence="3" key="1">
    <citation type="journal article" date="2017" name="Nat. Commun.">
        <title>The asparagus genome sheds light on the origin and evolution of a young Y chromosome.</title>
        <authorList>
            <person name="Harkess A."/>
            <person name="Zhou J."/>
            <person name="Xu C."/>
            <person name="Bowers J.E."/>
            <person name="Van der Hulst R."/>
            <person name="Ayyampalayam S."/>
            <person name="Mercati F."/>
            <person name="Riccardi P."/>
            <person name="McKain M.R."/>
            <person name="Kakrana A."/>
            <person name="Tang H."/>
            <person name="Ray J."/>
            <person name="Groenendijk J."/>
            <person name="Arikit S."/>
            <person name="Mathioni S.M."/>
            <person name="Nakano M."/>
            <person name="Shan H."/>
            <person name="Telgmann-Rauber A."/>
            <person name="Kanno A."/>
            <person name="Yue Z."/>
            <person name="Chen H."/>
            <person name="Li W."/>
            <person name="Chen Y."/>
            <person name="Xu X."/>
            <person name="Zhang Y."/>
            <person name="Luo S."/>
            <person name="Chen H."/>
            <person name="Gao J."/>
            <person name="Mao Z."/>
            <person name="Pires J.C."/>
            <person name="Luo M."/>
            <person name="Kudrna D."/>
            <person name="Wing R.A."/>
            <person name="Meyers B.C."/>
            <person name="Yi K."/>
            <person name="Kong H."/>
            <person name="Lavrijsen P."/>
            <person name="Sunseri F."/>
            <person name="Falavigna A."/>
            <person name="Ye Y."/>
            <person name="Leebens-Mack J.H."/>
            <person name="Chen G."/>
        </authorList>
    </citation>
    <scope>NUCLEOTIDE SEQUENCE [LARGE SCALE GENOMIC DNA]</scope>
    <source>
        <strain evidence="3">cv. DH0086</strain>
    </source>
</reference>
<dbReference type="AlphaFoldDB" id="A0A5P1EL87"/>